<dbReference type="Pfam" id="PF03658">
    <property type="entry name" value="Ub-RnfH"/>
    <property type="match status" value="1"/>
</dbReference>
<protein>
    <recommendedName>
        <fullName evidence="2">UPF0125 protein E3W66_05455</fullName>
    </recommendedName>
</protein>
<dbReference type="OrthoDB" id="9796575at2"/>
<name>A0A4Y8UGZ1_9GAMM</name>
<dbReference type="NCBIfam" id="NF002490">
    <property type="entry name" value="PRK01777.1"/>
    <property type="match status" value="1"/>
</dbReference>
<dbReference type="PANTHER" id="PTHR37483">
    <property type="entry name" value="UPF0125 PROTEIN RATB"/>
    <property type="match status" value="1"/>
</dbReference>
<keyword evidence="4" id="KW-1185">Reference proteome</keyword>
<evidence type="ECO:0000256" key="2">
    <source>
        <dbReference type="HAMAP-Rule" id="MF_00460"/>
    </source>
</evidence>
<comment type="similarity">
    <text evidence="1 2">Belongs to the UPF0125 (RnfH) family.</text>
</comment>
<dbReference type="InterPro" id="IPR005346">
    <property type="entry name" value="RnfH"/>
</dbReference>
<dbReference type="SUPFAM" id="SSF54285">
    <property type="entry name" value="MoaD/ThiS"/>
    <property type="match status" value="1"/>
</dbReference>
<reference evidence="3 4" key="1">
    <citation type="submission" date="2019-03" db="EMBL/GenBank/DDBJ databases">
        <title>Draft genome of Gammaproteobacteria bacterium LSUCC0057, a member of the SAR92 clade.</title>
        <authorList>
            <person name="Lanclos V.C."/>
            <person name="Doiron C."/>
            <person name="Henson M.W."/>
            <person name="Thrash J.C."/>
        </authorList>
    </citation>
    <scope>NUCLEOTIDE SEQUENCE [LARGE SCALE GENOMIC DNA]</scope>
    <source>
        <strain evidence="3 4">LSUCC0057</strain>
    </source>
</reference>
<dbReference type="InterPro" id="IPR016155">
    <property type="entry name" value="Mopterin_synth/thiamin_S_b"/>
</dbReference>
<dbReference type="HAMAP" id="MF_00460">
    <property type="entry name" value="UPF0125_RnfH"/>
    <property type="match status" value="1"/>
</dbReference>
<proteinExistence type="inferred from homology"/>
<dbReference type="Gene3D" id="3.10.20.280">
    <property type="entry name" value="RnfH-like"/>
    <property type="match status" value="1"/>
</dbReference>
<dbReference type="InterPro" id="IPR037021">
    <property type="entry name" value="RnfH_sf"/>
</dbReference>
<evidence type="ECO:0000313" key="3">
    <source>
        <dbReference type="EMBL" id="TFH67698.1"/>
    </source>
</evidence>
<evidence type="ECO:0000313" key="4">
    <source>
        <dbReference type="Proteomes" id="UP000298133"/>
    </source>
</evidence>
<dbReference type="AlphaFoldDB" id="A0A4Y8UGZ1"/>
<dbReference type="EMBL" id="SPIA01000002">
    <property type="protein sequence ID" value="TFH67698.1"/>
    <property type="molecule type" value="Genomic_DNA"/>
</dbReference>
<dbReference type="PANTHER" id="PTHR37483:SF1">
    <property type="entry name" value="UPF0125 PROTEIN RATB"/>
    <property type="match status" value="1"/>
</dbReference>
<evidence type="ECO:0000256" key="1">
    <source>
        <dbReference type="ARBA" id="ARBA00010645"/>
    </source>
</evidence>
<gene>
    <name evidence="3" type="ORF">E3W66_05455</name>
</gene>
<accession>A0A4Y8UGZ1</accession>
<comment type="caution">
    <text evidence="3">The sequence shown here is derived from an EMBL/GenBank/DDBJ whole genome shotgun (WGS) entry which is preliminary data.</text>
</comment>
<sequence>MNQASAEGAEQIPVEVAFALPERQQLIALQVPVGTTALQAVQLSGICSQFEQLAVLPPEQLALGIFSQPLGAKGLPAAADYQLAAHDRVEIYRPLIADPKQVRKQRAERARSSS</sequence>
<organism evidence="3 4">
    <name type="scientific">Gammaproteobacteria bacterium LSUCC0057</name>
    <dbReference type="NCBI Taxonomy" id="2559237"/>
    <lineage>
        <taxon>Bacteria</taxon>
        <taxon>Pseudomonadati</taxon>
        <taxon>Pseudomonadota</taxon>
        <taxon>Gammaproteobacteria</taxon>
        <taxon>Cellvibrionales</taxon>
        <taxon>Porticoccaceae</taxon>
        <taxon>SAR92 clade</taxon>
    </lineage>
</organism>
<dbReference type="Proteomes" id="UP000298133">
    <property type="component" value="Unassembled WGS sequence"/>
</dbReference>